<feature type="domain" description="DUF1565" evidence="1">
    <location>
        <begin position="68"/>
        <end position="130"/>
    </location>
</feature>
<keyword evidence="3" id="KW-1185">Reference proteome</keyword>
<reference evidence="2" key="1">
    <citation type="submission" date="2023-01" db="EMBL/GenBank/DDBJ databases">
        <title>Genome assembly of the deep-sea coral Lophelia pertusa.</title>
        <authorList>
            <person name="Herrera S."/>
            <person name="Cordes E."/>
        </authorList>
    </citation>
    <scope>NUCLEOTIDE SEQUENCE</scope>
    <source>
        <strain evidence="2">USNM1676648</strain>
        <tissue evidence="2">Polyp</tissue>
    </source>
</reference>
<accession>A0A9W9YTF4</accession>
<dbReference type="InterPro" id="IPR011050">
    <property type="entry name" value="Pectin_lyase_fold/virulence"/>
</dbReference>
<proteinExistence type="predicted"/>
<gene>
    <name evidence="2" type="ORF">OS493_011510</name>
</gene>
<evidence type="ECO:0000313" key="3">
    <source>
        <dbReference type="Proteomes" id="UP001163046"/>
    </source>
</evidence>
<comment type="caution">
    <text evidence="2">The sequence shown here is derived from an EMBL/GenBank/DDBJ whole genome shotgun (WGS) entry which is preliminary data.</text>
</comment>
<dbReference type="AlphaFoldDB" id="A0A9W9YTF4"/>
<organism evidence="2 3">
    <name type="scientific">Desmophyllum pertusum</name>
    <dbReference type="NCBI Taxonomy" id="174260"/>
    <lineage>
        <taxon>Eukaryota</taxon>
        <taxon>Metazoa</taxon>
        <taxon>Cnidaria</taxon>
        <taxon>Anthozoa</taxon>
        <taxon>Hexacorallia</taxon>
        <taxon>Scleractinia</taxon>
        <taxon>Caryophylliina</taxon>
        <taxon>Caryophylliidae</taxon>
        <taxon>Desmophyllum</taxon>
    </lineage>
</organism>
<dbReference type="Proteomes" id="UP001163046">
    <property type="component" value="Unassembled WGS sequence"/>
</dbReference>
<name>A0A9W9YTF4_9CNID</name>
<sequence>MTFMPSHDISVFTESRHPFLGIEGRWREIVVHNSKEKMLCHLLRTGAILMLMLWNILAAERAIYVSPSGNDSLPCTEDAPCRTVDAAFSLASALNSTRIILAKGNYTMKNSHSFTKMTSFGLFGNGSIRGRSANIV</sequence>
<dbReference type="InterPro" id="IPR011459">
    <property type="entry name" value="DUF1565"/>
</dbReference>
<dbReference type="Pfam" id="PF07602">
    <property type="entry name" value="DUF1565"/>
    <property type="match status" value="1"/>
</dbReference>
<dbReference type="InterPro" id="IPR012334">
    <property type="entry name" value="Pectin_lyas_fold"/>
</dbReference>
<dbReference type="EMBL" id="MU827306">
    <property type="protein sequence ID" value="KAJ7363228.1"/>
    <property type="molecule type" value="Genomic_DNA"/>
</dbReference>
<dbReference type="SUPFAM" id="SSF51126">
    <property type="entry name" value="Pectin lyase-like"/>
    <property type="match status" value="1"/>
</dbReference>
<protein>
    <recommendedName>
        <fullName evidence="1">DUF1565 domain-containing protein</fullName>
    </recommendedName>
</protein>
<evidence type="ECO:0000259" key="1">
    <source>
        <dbReference type="Pfam" id="PF07602"/>
    </source>
</evidence>
<dbReference type="Gene3D" id="2.160.20.10">
    <property type="entry name" value="Single-stranded right-handed beta-helix, Pectin lyase-like"/>
    <property type="match status" value="1"/>
</dbReference>
<evidence type="ECO:0000313" key="2">
    <source>
        <dbReference type="EMBL" id="KAJ7363228.1"/>
    </source>
</evidence>